<dbReference type="InterPro" id="IPR001128">
    <property type="entry name" value="Cyt_P450"/>
</dbReference>
<dbReference type="PRINTS" id="PR00463">
    <property type="entry name" value="EP450I"/>
</dbReference>
<dbReference type="GO" id="GO:0020037">
    <property type="term" value="F:heme binding"/>
    <property type="evidence" value="ECO:0007669"/>
    <property type="project" value="InterPro"/>
</dbReference>
<dbReference type="AlphaFoldDB" id="A0A6A6PAK2"/>
<dbReference type="GO" id="GO:0016705">
    <property type="term" value="F:oxidoreductase activity, acting on paired donors, with incorporation or reduction of molecular oxygen"/>
    <property type="evidence" value="ECO:0007669"/>
    <property type="project" value="InterPro"/>
</dbReference>
<keyword evidence="6 8" id="KW-0408">Iron</keyword>
<evidence type="ECO:0000256" key="1">
    <source>
        <dbReference type="ARBA" id="ARBA00001971"/>
    </source>
</evidence>
<evidence type="ECO:0000256" key="9">
    <source>
        <dbReference type="SAM" id="MobiDB-lite"/>
    </source>
</evidence>
<dbReference type="Pfam" id="PF00067">
    <property type="entry name" value="p450"/>
    <property type="match status" value="1"/>
</dbReference>
<evidence type="ECO:0000256" key="6">
    <source>
        <dbReference type="ARBA" id="ARBA00023004"/>
    </source>
</evidence>
<sequence>MGEVTASLPPDLHPHTYPWFVASKYNLPPVFYLDLWPAGQSMVVIADVGVAESVAVRPSFPKSRSVREVMAKMLGDDNIVIAEGDTWKRLRAMFNPGFSSKHIMSFLPSIVDEVEVFRAKLKEWASQDNKVVRLEDQITYLTVDIISKVVLNHPLNSQKNSKNDLVDGIRIMGNWVGTRSSSNLLKRFSPRVFLNGPWYFRPKIDNYINNVLDQRLKNPSPSDFDSISSSGRKGRKRNLIDLALDVFISEADPVFRERLLPQVATFVFAGHDTTSSTLCWAYHLLARNPHALAALRAEHSAVLGPDPAAAPALLRTSPHLLNELPYTLAAIRETLRLFPPASTIREAPSLSATIRDPASGAPLPAAPTEDTMVWVLHSCIHRSEALWGPTVHDFLPERFLPAPRNVDPRPGKGGGGGGGDELPWPENAWRPFERGPRNCIGQELALVEARAVLALTAREFDVRAAYDRVGALAGDGSTWEARATSADALQEVWGDPAYQILQATAKPRDGMPAVVSFAKEV</sequence>
<evidence type="ECO:0000313" key="10">
    <source>
        <dbReference type="EMBL" id="KAF2460964.1"/>
    </source>
</evidence>
<dbReference type="InterPro" id="IPR050121">
    <property type="entry name" value="Cytochrome_P450_monoxygenase"/>
</dbReference>
<dbReference type="PRINTS" id="PR00385">
    <property type="entry name" value="P450"/>
</dbReference>
<organism evidence="10 11">
    <name type="scientific">Lineolata rhizophorae</name>
    <dbReference type="NCBI Taxonomy" id="578093"/>
    <lineage>
        <taxon>Eukaryota</taxon>
        <taxon>Fungi</taxon>
        <taxon>Dikarya</taxon>
        <taxon>Ascomycota</taxon>
        <taxon>Pezizomycotina</taxon>
        <taxon>Dothideomycetes</taxon>
        <taxon>Dothideomycetes incertae sedis</taxon>
        <taxon>Lineolatales</taxon>
        <taxon>Lineolataceae</taxon>
        <taxon>Lineolata</taxon>
    </lineage>
</organism>
<feature type="binding site" description="axial binding residue" evidence="8">
    <location>
        <position position="439"/>
    </location>
    <ligand>
        <name>heme</name>
        <dbReference type="ChEBI" id="CHEBI:30413"/>
    </ligand>
    <ligandPart>
        <name>Fe</name>
        <dbReference type="ChEBI" id="CHEBI:18248"/>
    </ligandPart>
</feature>
<evidence type="ECO:0000256" key="8">
    <source>
        <dbReference type="PIRSR" id="PIRSR602401-1"/>
    </source>
</evidence>
<accession>A0A6A6PAK2</accession>
<dbReference type="PANTHER" id="PTHR24305">
    <property type="entry name" value="CYTOCHROME P450"/>
    <property type="match status" value="1"/>
</dbReference>
<protein>
    <submittedName>
        <fullName evidence="10">Cytochrome P450</fullName>
    </submittedName>
</protein>
<evidence type="ECO:0000256" key="4">
    <source>
        <dbReference type="ARBA" id="ARBA00022723"/>
    </source>
</evidence>
<dbReference type="GO" id="GO:0005506">
    <property type="term" value="F:iron ion binding"/>
    <property type="evidence" value="ECO:0007669"/>
    <property type="project" value="InterPro"/>
</dbReference>
<keyword evidence="7" id="KW-0503">Monooxygenase</keyword>
<reference evidence="10" key="1">
    <citation type="journal article" date="2020" name="Stud. Mycol.">
        <title>101 Dothideomycetes genomes: a test case for predicting lifestyles and emergence of pathogens.</title>
        <authorList>
            <person name="Haridas S."/>
            <person name="Albert R."/>
            <person name="Binder M."/>
            <person name="Bloem J."/>
            <person name="Labutti K."/>
            <person name="Salamov A."/>
            <person name="Andreopoulos B."/>
            <person name="Baker S."/>
            <person name="Barry K."/>
            <person name="Bills G."/>
            <person name="Bluhm B."/>
            <person name="Cannon C."/>
            <person name="Castanera R."/>
            <person name="Culley D."/>
            <person name="Daum C."/>
            <person name="Ezra D."/>
            <person name="Gonzalez J."/>
            <person name="Henrissat B."/>
            <person name="Kuo A."/>
            <person name="Liang C."/>
            <person name="Lipzen A."/>
            <person name="Lutzoni F."/>
            <person name="Magnuson J."/>
            <person name="Mondo S."/>
            <person name="Nolan M."/>
            <person name="Ohm R."/>
            <person name="Pangilinan J."/>
            <person name="Park H.-J."/>
            <person name="Ramirez L."/>
            <person name="Alfaro M."/>
            <person name="Sun H."/>
            <person name="Tritt A."/>
            <person name="Yoshinaga Y."/>
            <person name="Zwiers L.-H."/>
            <person name="Turgeon B."/>
            <person name="Goodwin S."/>
            <person name="Spatafora J."/>
            <person name="Crous P."/>
            <person name="Grigoriev I."/>
        </authorList>
    </citation>
    <scope>NUCLEOTIDE SEQUENCE</scope>
    <source>
        <strain evidence="10">ATCC 16933</strain>
    </source>
</reference>
<dbReference type="PANTHER" id="PTHR24305:SF107">
    <property type="entry name" value="P450, PUTATIVE (EUROFUNG)-RELATED"/>
    <property type="match status" value="1"/>
</dbReference>
<dbReference type="CDD" id="cd11051">
    <property type="entry name" value="CYP59-like"/>
    <property type="match status" value="1"/>
</dbReference>
<dbReference type="Proteomes" id="UP000799766">
    <property type="component" value="Unassembled WGS sequence"/>
</dbReference>
<dbReference type="EMBL" id="MU001672">
    <property type="protein sequence ID" value="KAF2460964.1"/>
    <property type="molecule type" value="Genomic_DNA"/>
</dbReference>
<name>A0A6A6PAK2_9PEZI</name>
<keyword evidence="4 8" id="KW-0479">Metal-binding</keyword>
<proteinExistence type="predicted"/>
<dbReference type="GO" id="GO:0004497">
    <property type="term" value="F:monooxygenase activity"/>
    <property type="evidence" value="ECO:0007669"/>
    <property type="project" value="UniProtKB-KW"/>
</dbReference>
<evidence type="ECO:0000256" key="3">
    <source>
        <dbReference type="ARBA" id="ARBA00022617"/>
    </source>
</evidence>
<comment type="cofactor">
    <cofactor evidence="1 8">
        <name>heme</name>
        <dbReference type="ChEBI" id="CHEBI:30413"/>
    </cofactor>
</comment>
<dbReference type="SUPFAM" id="SSF48264">
    <property type="entry name" value="Cytochrome P450"/>
    <property type="match status" value="1"/>
</dbReference>
<dbReference type="InterPro" id="IPR036396">
    <property type="entry name" value="Cyt_P450_sf"/>
</dbReference>
<evidence type="ECO:0000313" key="11">
    <source>
        <dbReference type="Proteomes" id="UP000799766"/>
    </source>
</evidence>
<dbReference type="InterPro" id="IPR002401">
    <property type="entry name" value="Cyt_P450_E_grp-I"/>
</dbReference>
<keyword evidence="5" id="KW-0560">Oxidoreductase</keyword>
<evidence type="ECO:0000256" key="7">
    <source>
        <dbReference type="ARBA" id="ARBA00023033"/>
    </source>
</evidence>
<gene>
    <name evidence="10" type="ORF">BDY21DRAFT_279532</name>
</gene>
<comment type="pathway">
    <text evidence="2">Secondary metabolite biosynthesis.</text>
</comment>
<feature type="region of interest" description="Disordered" evidence="9">
    <location>
        <begin position="404"/>
        <end position="424"/>
    </location>
</feature>
<keyword evidence="3 8" id="KW-0349">Heme</keyword>
<dbReference type="OrthoDB" id="10029320at2759"/>
<feature type="compositionally biased region" description="Gly residues" evidence="9">
    <location>
        <begin position="411"/>
        <end position="420"/>
    </location>
</feature>
<evidence type="ECO:0000256" key="5">
    <source>
        <dbReference type="ARBA" id="ARBA00023002"/>
    </source>
</evidence>
<keyword evidence="11" id="KW-1185">Reference proteome</keyword>
<dbReference type="Gene3D" id="1.10.630.10">
    <property type="entry name" value="Cytochrome P450"/>
    <property type="match status" value="1"/>
</dbReference>
<evidence type="ECO:0000256" key="2">
    <source>
        <dbReference type="ARBA" id="ARBA00005179"/>
    </source>
</evidence>